<gene>
    <name evidence="1" type="ORF">EDD33_0617</name>
</gene>
<evidence type="ECO:0000313" key="1">
    <source>
        <dbReference type="EMBL" id="ROR89787.1"/>
    </source>
</evidence>
<sequence>MARTVLLVDGANVVGSRPDGWWRDRAGAAARLHGRLAVADTSYDEIVLVLEGKAKGGVPAGRDAHLRTVHAPRDGDSALSKEAAAARERGHDVVVITADRGLQMRVEGLGCRVMSPTWLLAVIEG</sequence>
<dbReference type="RefSeq" id="WP_056536714.1">
    <property type="nucleotide sequence ID" value="NZ_RKHO01000001.1"/>
</dbReference>
<dbReference type="EMBL" id="RKHO01000001">
    <property type="protein sequence ID" value="ROR89787.1"/>
    <property type="molecule type" value="Genomic_DNA"/>
</dbReference>
<evidence type="ECO:0000313" key="2">
    <source>
        <dbReference type="Proteomes" id="UP000281738"/>
    </source>
</evidence>
<proteinExistence type="predicted"/>
<reference evidence="1 2" key="1">
    <citation type="submission" date="2018-11" db="EMBL/GenBank/DDBJ databases">
        <title>Sequencing the genomes of 1000 actinobacteria strains.</title>
        <authorList>
            <person name="Klenk H.-P."/>
        </authorList>
    </citation>
    <scope>NUCLEOTIDE SEQUENCE [LARGE SCALE GENOMIC DNA]</scope>
    <source>
        <strain evidence="1 2">DSM 12652</strain>
    </source>
</reference>
<organism evidence="1 2">
    <name type="scientific">Nocardioides aurantiacus</name>
    <dbReference type="NCBI Taxonomy" id="86796"/>
    <lineage>
        <taxon>Bacteria</taxon>
        <taxon>Bacillati</taxon>
        <taxon>Actinomycetota</taxon>
        <taxon>Actinomycetes</taxon>
        <taxon>Propionibacteriales</taxon>
        <taxon>Nocardioidaceae</taxon>
        <taxon>Nocardioides</taxon>
    </lineage>
</organism>
<dbReference type="AlphaFoldDB" id="A0A3N2CQI0"/>
<dbReference type="OrthoDB" id="3404294at2"/>
<keyword evidence="2" id="KW-1185">Reference proteome</keyword>
<name>A0A3N2CQI0_9ACTN</name>
<dbReference type="Proteomes" id="UP000281738">
    <property type="component" value="Unassembled WGS sequence"/>
</dbReference>
<comment type="caution">
    <text evidence="1">The sequence shown here is derived from an EMBL/GenBank/DDBJ whole genome shotgun (WGS) entry which is preliminary data.</text>
</comment>
<accession>A0A3N2CQI0</accession>
<protein>
    <submittedName>
        <fullName evidence="1">Putative RNA-binding protein with PIN domain</fullName>
    </submittedName>
</protein>